<dbReference type="InterPro" id="IPR013106">
    <property type="entry name" value="Ig_V-set"/>
</dbReference>
<dbReference type="EMBL" id="JACDTQ010000823">
    <property type="protein sequence ID" value="KAF5925141.1"/>
    <property type="molecule type" value="Genomic_DNA"/>
</dbReference>
<evidence type="ECO:0000256" key="3">
    <source>
        <dbReference type="ARBA" id="ARBA00022729"/>
    </source>
</evidence>
<evidence type="ECO:0000256" key="6">
    <source>
        <dbReference type="ARBA" id="ARBA00023319"/>
    </source>
</evidence>
<dbReference type="PANTHER" id="PTHR24100:SF56">
    <property type="entry name" value="BUTYROPHILIN SUBFAMILY 3 MEMBER A3"/>
    <property type="match status" value="1"/>
</dbReference>
<dbReference type="GO" id="GO:0001817">
    <property type="term" value="P:regulation of cytokine production"/>
    <property type="evidence" value="ECO:0007669"/>
    <property type="project" value="TreeGrafter"/>
</dbReference>
<dbReference type="Pfam" id="PF22705">
    <property type="entry name" value="C2-set_3"/>
    <property type="match status" value="1"/>
</dbReference>
<name>A0A7J7FAY0_DICBM</name>
<dbReference type="GO" id="GO:0050852">
    <property type="term" value="P:T cell receptor signaling pathway"/>
    <property type="evidence" value="ECO:0007669"/>
    <property type="project" value="TreeGrafter"/>
</dbReference>
<feature type="signal peptide" evidence="7">
    <location>
        <begin position="1"/>
        <end position="27"/>
    </location>
</feature>
<feature type="domain" description="Ig-like" evidence="8">
    <location>
        <begin position="24"/>
        <end position="140"/>
    </location>
</feature>
<dbReference type="InterPro" id="IPR003599">
    <property type="entry name" value="Ig_sub"/>
</dbReference>
<keyword evidence="6" id="KW-0393">Immunoglobulin domain</keyword>
<evidence type="ECO:0000313" key="9">
    <source>
        <dbReference type="EMBL" id="KAF5925141.1"/>
    </source>
</evidence>
<keyword evidence="5" id="KW-0472">Membrane</keyword>
<sequence length="241" mass="26688">MGSSLDFPLLNLLVCLVLVQLLTPCSAQFAVIGPPGPILALVGEYADLRCHLSPMMSTETMVLMWVRSSLGQVVYLFTNGKEVENVQMAEYQGRTLIVSDDITEGKATFRIYNVRASDSGNYLCYFQDDDFSVKAMVELNVAALGSDLYIEMNGYEDREIYLECISTRWHPQPLIQRRDAKGEDMPAVAAPLVTDRDSLYAVTASVTVKGTSGEGVSCIIRNPLLRQRKTTKISIAIQYPT</sequence>
<dbReference type="InterPro" id="IPR007110">
    <property type="entry name" value="Ig-like_dom"/>
</dbReference>
<gene>
    <name evidence="9" type="ORF">HPG69_008820</name>
</gene>
<dbReference type="Pfam" id="PF07686">
    <property type="entry name" value="V-set"/>
    <property type="match status" value="1"/>
</dbReference>
<evidence type="ECO:0000256" key="4">
    <source>
        <dbReference type="ARBA" id="ARBA00022989"/>
    </source>
</evidence>
<keyword evidence="4" id="KW-1133">Transmembrane helix</keyword>
<evidence type="ECO:0000256" key="1">
    <source>
        <dbReference type="ARBA" id="ARBA00004370"/>
    </source>
</evidence>
<evidence type="ECO:0000259" key="8">
    <source>
        <dbReference type="PROSITE" id="PS50835"/>
    </source>
</evidence>
<dbReference type="PANTHER" id="PTHR24100">
    <property type="entry name" value="BUTYROPHILIN"/>
    <property type="match status" value="1"/>
</dbReference>
<dbReference type="InterPro" id="IPR013783">
    <property type="entry name" value="Ig-like_fold"/>
</dbReference>
<evidence type="ECO:0000256" key="2">
    <source>
        <dbReference type="ARBA" id="ARBA00022692"/>
    </source>
</evidence>
<dbReference type="SMART" id="SM00409">
    <property type="entry name" value="IG"/>
    <property type="match status" value="1"/>
</dbReference>
<dbReference type="Gene3D" id="2.60.40.10">
    <property type="entry name" value="Immunoglobulins"/>
    <property type="match status" value="2"/>
</dbReference>
<organism evidence="9 10">
    <name type="scientific">Diceros bicornis minor</name>
    <name type="common">South-central black rhinoceros</name>
    <dbReference type="NCBI Taxonomy" id="77932"/>
    <lineage>
        <taxon>Eukaryota</taxon>
        <taxon>Metazoa</taxon>
        <taxon>Chordata</taxon>
        <taxon>Craniata</taxon>
        <taxon>Vertebrata</taxon>
        <taxon>Euteleostomi</taxon>
        <taxon>Mammalia</taxon>
        <taxon>Eutheria</taxon>
        <taxon>Laurasiatheria</taxon>
        <taxon>Perissodactyla</taxon>
        <taxon>Rhinocerotidae</taxon>
        <taxon>Diceros</taxon>
    </lineage>
</organism>
<evidence type="ECO:0000256" key="7">
    <source>
        <dbReference type="SAM" id="SignalP"/>
    </source>
</evidence>
<dbReference type="FunFam" id="2.60.40.10:FF:000208">
    <property type="entry name" value="Butyrophilin subfamily 1 member A1"/>
    <property type="match status" value="1"/>
</dbReference>
<evidence type="ECO:0000313" key="10">
    <source>
        <dbReference type="Proteomes" id="UP000551758"/>
    </source>
</evidence>
<comment type="subcellular location">
    <subcellularLocation>
        <location evidence="1">Membrane</location>
    </subcellularLocation>
</comment>
<accession>A0A7J7FAY0</accession>
<protein>
    <recommendedName>
        <fullName evidence="8">Ig-like domain-containing protein</fullName>
    </recommendedName>
</protein>
<dbReference type="SUPFAM" id="SSF48726">
    <property type="entry name" value="Immunoglobulin"/>
    <property type="match status" value="1"/>
</dbReference>
<reference evidence="9 10" key="1">
    <citation type="journal article" date="2020" name="Mol. Biol. Evol.">
        <title>Interspecific Gene Flow and the Evolution of Specialization in Black and White Rhinoceros.</title>
        <authorList>
            <person name="Moodley Y."/>
            <person name="Westbury M.V."/>
            <person name="Russo I.M."/>
            <person name="Gopalakrishnan S."/>
            <person name="Rakotoarivelo A."/>
            <person name="Olsen R.A."/>
            <person name="Prost S."/>
            <person name="Tunstall T."/>
            <person name="Ryder O.A."/>
            <person name="Dalen L."/>
            <person name="Bruford M.W."/>
        </authorList>
    </citation>
    <scope>NUCLEOTIDE SEQUENCE [LARGE SCALE GENOMIC DNA]</scope>
    <source>
        <strain evidence="9">SBR-YM</strain>
        <tissue evidence="9">Skin</tissue>
    </source>
</reference>
<keyword evidence="3 7" id="KW-0732">Signal</keyword>
<evidence type="ECO:0000256" key="5">
    <source>
        <dbReference type="ARBA" id="ARBA00023136"/>
    </source>
</evidence>
<dbReference type="Proteomes" id="UP000551758">
    <property type="component" value="Unassembled WGS sequence"/>
</dbReference>
<dbReference type="GO" id="GO:0005102">
    <property type="term" value="F:signaling receptor binding"/>
    <property type="evidence" value="ECO:0007669"/>
    <property type="project" value="TreeGrafter"/>
</dbReference>
<keyword evidence="10" id="KW-1185">Reference proteome</keyword>
<comment type="caution">
    <text evidence="9">The sequence shown here is derived from an EMBL/GenBank/DDBJ whole genome shotgun (WGS) entry which is preliminary data.</text>
</comment>
<dbReference type="GO" id="GO:0009897">
    <property type="term" value="C:external side of plasma membrane"/>
    <property type="evidence" value="ECO:0007669"/>
    <property type="project" value="TreeGrafter"/>
</dbReference>
<dbReference type="AlphaFoldDB" id="A0A7J7FAY0"/>
<dbReference type="InterPro" id="IPR053896">
    <property type="entry name" value="BTN3A2-like_Ig-C"/>
</dbReference>
<dbReference type="FunFam" id="2.60.40.10:FF:000088">
    <property type="entry name" value="Butyrophilin subfamily 1 member A1"/>
    <property type="match status" value="1"/>
</dbReference>
<keyword evidence="2" id="KW-0812">Transmembrane</keyword>
<dbReference type="CDD" id="cd05713">
    <property type="entry name" value="IgV_MOG_like"/>
    <property type="match status" value="1"/>
</dbReference>
<dbReference type="SMART" id="SM00406">
    <property type="entry name" value="IGv"/>
    <property type="match status" value="1"/>
</dbReference>
<feature type="chain" id="PRO_5029449911" description="Ig-like domain-containing protein" evidence="7">
    <location>
        <begin position="28"/>
        <end position="241"/>
    </location>
</feature>
<dbReference type="PROSITE" id="PS50835">
    <property type="entry name" value="IG_LIKE"/>
    <property type="match status" value="1"/>
</dbReference>
<dbReference type="InterPro" id="IPR050504">
    <property type="entry name" value="IgSF_BTN/MOG"/>
</dbReference>
<proteinExistence type="predicted"/>
<dbReference type="InterPro" id="IPR036179">
    <property type="entry name" value="Ig-like_dom_sf"/>
</dbReference>